<evidence type="ECO:0000256" key="1">
    <source>
        <dbReference type="SAM" id="MobiDB-lite"/>
    </source>
</evidence>
<feature type="region of interest" description="Disordered" evidence="1">
    <location>
        <begin position="217"/>
        <end position="291"/>
    </location>
</feature>
<accession>A0ABR1K922</accession>
<reference evidence="2 3" key="1">
    <citation type="submission" date="2024-01" db="EMBL/GenBank/DDBJ databases">
        <title>A draft genome for the cacao thread blight pathogen Marasmiellus scandens.</title>
        <authorList>
            <person name="Baruah I.K."/>
            <person name="Leung J."/>
            <person name="Bukari Y."/>
            <person name="Amoako-Attah I."/>
            <person name="Meinhardt L.W."/>
            <person name="Bailey B.A."/>
            <person name="Cohen S.P."/>
        </authorList>
    </citation>
    <scope>NUCLEOTIDE SEQUENCE [LARGE SCALE GENOMIC DNA]</scope>
    <source>
        <strain evidence="2 3">GH-19</strain>
    </source>
</reference>
<keyword evidence="3" id="KW-1185">Reference proteome</keyword>
<organism evidence="2 3">
    <name type="scientific">Marasmiellus scandens</name>
    <dbReference type="NCBI Taxonomy" id="2682957"/>
    <lineage>
        <taxon>Eukaryota</taxon>
        <taxon>Fungi</taxon>
        <taxon>Dikarya</taxon>
        <taxon>Basidiomycota</taxon>
        <taxon>Agaricomycotina</taxon>
        <taxon>Agaricomycetes</taxon>
        <taxon>Agaricomycetidae</taxon>
        <taxon>Agaricales</taxon>
        <taxon>Marasmiineae</taxon>
        <taxon>Omphalotaceae</taxon>
        <taxon>Marasmiellus</taxon>
    </lineage>
</organism>
<dbReference type="Proteomes" id="UP001498398">
    <property type="component" value="Unassembled WGS sequence"/>
</dbReference>
<gene>
    <name evidence="2" type="ORF">VKT23_001269</name>
</gene>
<comment type="caution">
    <text evidence="2">The sequence shown here is derived from an EMBL/GenBank/DDBJ whole genome shotgun (WGS) entry which is preliminary data.</text>
</comment>
<evidence type="ECO:0000313" key="3">
    <source>
        <dbReference type="Proteomes" id="UP001498398"/>
    </source>
</evidence>
<evidence type="ECO:0000313" key="2">
    <source>
        <dbReference type="EMBL" id="KAK7473170.1"/>
    </source>
</evidence>
<feature type="compositionally biased region" description="Basic and acidic residues" evidence="1">
    <location>
        <begin position="250"/>
        <end position="262"/>
    </location>
</feature>
<proteinExistence type="predicted"/>
<feature type="compositionally biased region" description="Polar residues" evidence="1">
    <location>
        <begin position="217"/>
        <end position="243"/>
    </location>
</feature>
<dbReference type="EMBL" id="JBANRG010000001">
    <property type="protein sequence ID" value="KAK7473170.1"/>
    <property type="molecule type" value="Genomic_DNA"/>
</dbReference>
<name>A0ABR1K922_9AGAR</name>
<sequence length="386" mass="43412">MFPEYSETPKPKRRVHYLLYPIVFSKPNPQFEYKLLNRIHAFIENHPVLDYKPPSDPQQRFVIGVAEQQKVIGRDAVVYLDLEGLGVDLLRAFFEYFISERVKARIQNGLDEGEKWMVISQLVLTSNKVLLSLLRRVTSNSEQLRPRFLAAWIAWVYKLCGKQMCQGCMEALFIPLLAAVESTVLEFFRRPYNPRIKPKAAVIPVIPSQSLCQSPTIVDIDTQNSNTPTTSASPISDNKSETISDVDACDDQKTTGNSEKHSSVAQPVHSTLLSPPSSNRPFHLSTTRSPFRPTQNLVTAHQTPNKRTTGKALVFGWPGHGFQTNVALDLKNLKIQSSPAVQQPSALKRKRRHSGGGLQWVVQVKVARRFRTLTCPETGAGSQLWV</sequence>
<feature type="compositionally biased region" description="Polar residues" evidence="1">
    <location>
        <begin position="263"/>
        <end position="291"/>
    </location>
</feature>
<protein>
    <submittedName>
        <fullName evidence="2">Uncharacterized protein</fullName>
    </submittedName>
</protein>